<gene>
    <name evidence="1" type="ORF">RFI_34192</name>
</gene>
<reference evidence="1 2" key="1">
    <citation type="journal article" date="2013" name="Curr. Biol.">
        <title>The Genome of the Foraminiferan Reticulomyxa filosa.</title>
        <authorList>
            <person name="Glockner G."/>
            <person name="Hulsmann N."/>
            <person name="Schleicher M."/>
            <person name="Noegel A.A."/>
            <person name="Eichinger L."/>
            <person name="Gallinger C."/>
            <person name="Pawlowski J."/>
            <person name="Sierra R."/>
            <person name="Euteneuer U."/>
            <person name="Pillet L."/>
            <person name="Moustafa A."/>
            <person name="Platzer M."/>
            <person name="Groth M."/>
            <person name="Szafranski K."/>
            <person name="Schliwa M."/>
        </authorList>
    </citation>
    <scope>NUCLEOTIDE SEQUENCE [LARGE SCALE GENOMIC DNA]</scope>
</reference>
<dbReference type="Gene3D" id="2.120.10.80">
    <property type="entry name" value="Kelch-type beta propeller"/>
    <property type="match status" value="1"/>
</dbReference>
<accession>X6LMP6</accession>
<comment type="caution">
    <text evidence="1">The sequence shown here is derived from an EMBL/GenBank/DDBJ whole genome shotgun (WGS) entry which is preliminary data.</text>
</comment>
<dbReference type="Proteomes" id="UP000023152">
    <property type="component" value="Unassembled WGS sequence"/>
</dbReference>
<organism evidence="1 2">
    <name type="scientific">Reticulomyxa filosa</name>
    <dbReference type="NCBI Taxonomy" id="46433"/>
    <lineage>
        <taxon>Eukaryota</taxon>
        <taxon>Sar</taxon>
        <taxon>Rhizaria</taxon>
        <taxon>Retaria</taxon>
        <taxon>Foraminifera</taxon>
        <taxon>Monothalamids</taxon>
        <taxon>Reticulomyxidae</taxon>
        <taxon>Reticulomyxa</taxon>
    </lineage>
</organism>
<feature type="non-terminal residue" evidence="1">
    <location>
        <position position="1"/>
    </location>
</feature>
<keyword evidence="2" id="KW-1185">Reference proteome</keyword>
<dbReference type="InterPro" id="IPR015915">
    <property type="entry name" value="Kelch-typ_b-propeller"/>
</dbReference>
<dbReference type="SUPFAM" id="SSF50965">
    <property type="entry name" value="Galactose oxidase, central domain"/>
    <property type="match status" value="1"/>
</dbReference>
<proteinExistence type="predicted"/>
<evidence type="ECO:0000313" key="2">
    <source>
        <dbReference type="Proteomes" id="UP000023152"/>
    </source>
</evidence>
<dbReference type="EMBL" id="ASPP01033889">
    <property type="protein sequence ID" value="ETO03218.1"/>
    <property type="molecule type" value="Genomic_DNA"/>
</dbReference>
<dbReference type="InterPro" id="IPR011043">
    <property type="entry name" value="Gal_Oxase/kelch_b-propeller"/>
</dbReference>
<sequence>DYRGVRGIIGGNNNNLLFITYYPRNIEIFNLDTLQCIKKDVLPIVSGNWIRHHCFILIKDNTNKNNKMLLFCKNIGLSIDYNENNNTFQFDNVWVCSTIQLFNEYAYVYVNDVILFFDGNSGSFIDVPKAVHKYSIAENKWMQFDYDLTISLKGCMGIVSEDRNYIYIFGGNYQNNKSSTNLKIRVKEWMREEETEKEKQWIVEEREKIDIDRIKKQLENVTGDFGIEKWK</sequence>
<name>X6LMP6_RETFI</name>
<evidence type="ECO:0000313" key="1">
    <source>
        <dbReference type="EMBL" id="ETO03218.1"/>
    </source>
</evidence>
<dbReference type="AlphaFoldDB" id="X6LMP6"/>
<feature type="non-terminal residue" evidence="1">
    <location>
        <position position="231"/>
    </location>
</feature>
<protein>
    <submittedName>
        <fullName evidence="1">Uncharacterized protein</fullName>
    </submittedName>
</protein>